<protein>
    <submittedName>
        <fullName evidence="3">Uncharacterized protein</fullName>
    </submittedName>
</protein>
<proteinExistence type="predicted"/>
<accession>A0A914UP51</accession>
<dbReference type="WBParaSite" id="PSAMB.scaffold11509size3304.g34194.t1">
    <property type="protein sequence ID" value="PSAMB.scaffold11509size3304.g34194.t1"/>
    <property type="gene ID" value="PSAMB.scaffold11509size3304.g34194"/>
</dbReference>
<evidence type="ECO:0000313" key="3">
    <source>
        <dbReference type="WBParaSite" id="PSAMB.scaffold11509size3304.g34194.t1"/>
    </source>
</evidence>
<sequence>MRAVEGATEVECEKKTSDEVAGRLTKSNGWMCPRRLPTSTGLYFAGRRTAESGSFSEFRLISEHPPAGVMSQHDKRPPYSSNPYPPVYNGTTTTTAQLNEVEPIDCNPRYCYTPFAFVRHFELVRSTLLS</sequence>
<keyword evidence="2" id="KW-1185">Reference proteome</keyword>
<organism evidence="2 3">
    <name type="scientific">Plectus sambesii</name>
    <dbReference type="NCBI Taxonomy" id="2011161"/>
    <lineage>
        <taxon>Eukaryota</taxon>
        <taxon>Metazoa</taxon>
        <taxon>Ecdysozoa</taxon>
        <taxon>Nematoda</taxon>
        <taxon>Chromadorea</taxon>
        <taxon>Plectida</taxon>
        <taxon>Plectina</taxon>
        <taxon>Plectoidea</taxon>
        <taxon>Plectidae</taxon>
        <taxon>Plectus</taxon>
    </lineage>
</organism>
<dbReference type="Proteomes" id="UP000887566">
    <property type="component" value="Unplaced"/>
</dbReference>
<name>A0A914UP51_9BILA</name>
<evidence type="ECO:0000313" key="2">
    <source>
        <dbReference type="Proteomes" id="UP000887566"/>
    </source>
</evidence>
<reference evidence="3" key="1">
    <citation type="submission" date="2022-11" db="UniProtKB">
        <authorList>
            <consortium name="WormBaseParasite"/>
        </authorList>
    </citation>
    <scope>IDENTIFICATION</scope>
</reference>
<dbReference type="AlphaFoldDB" id="A0A914UP51"/>
<feature type="region of interest" description="Disordered" evidence="1">
    <location>
        <begin position="67"/>
        <end position="90"/>
    </location>
</feature>
<evidence type="ECO:0000256" key="1">
    <source>
        <dbReference type="SAM" id="MobiDB-lite"/>
    </source>
</evidence>